<organism evidence="1 2">
    <name type="scientific">Actinocorallia libanotica</name>
    <dbReference type="NCBI Taxonomy" id="46162"/>
    <lineage>
        <taxon>Bacteria</taxon>
        <taxon>Bacillati</taxon>
        <taxon>Actinomycetota</taxon>
        <taxon>Actinomycetes</taxon>
        <taxon>Streptosporangiales</taxon>
        <taxon>Thermomonosporaceae</taxon>
        <taxon>Actinocorallia</taxon>
    </lineage>
</organism>
<dbReference type="InterPro" id="IPR027417">
    <property type="entry name" value="P-loop_NTPase"/>
</dbReference>
<protein>
    <recommendedName>
        <fullName evidence="3">Chromosome partitioning protein</fullName>
    </recommendedName>
</protein>
<dbReference type="EMBL" id="BAAAHH010000077">
    <property type="protein sequence ID" value="GAA0970566.1"/>
    <property type="molecule type" value="Genomic_DNA"/>
</dbReference>
<evidence type="ECO:0000313" key="2">
    <source>
        <dbReference type="Proteomes" id="UP001500665"/>
    </source>
</evidence>
<dbReference type="Proteomes" id="UP001500665">
    <property type="component" value="Unassembled WGS sequence"/>
</dbReference>
<proteinExistence type="predicted"/>
<keyword evidence="2" id="KW-1185">Reference proteome</keyword>
<dbReference type="Gene3D" id="3.40.50.300">
    <property type="entry name" value="P-loop containing nucleotide triphosphate hydrolases"/>
    <property type="match status" value="1"/>
</dbReference>
<sequence>MGKGGSGKTTTLAHVLGHWAHEGVPCMAMDTDKPGDDEDGSLYAWAQQADLGAPVYPAPNHNRLAPEAARLTPPGGLALIDTGAWERKAGGAHFSTLSAVDLAVLTLQPTPMELDRAASVLDALHHLESVGANVPQLVILLTMVNSSAGSPRSTRTALAGAGYTVLESEIPRSDARDGYGQAFGKDLRLVAGSPMQRLAHELLEVLGGQ</sequence>
<comment type="caution">
    <text evidence="1">The sequence shown here is derived from an EMBL/GenBank/DDBJ whole genome shotgun (WGS) entry which is preliminary data.</text>
</comment>
<name>A0ABN1S2Z7_9ACTN</name>
<reference evidence="1 2" key="1">
    <citation type="journal article" date="2019" name="Int. J. Syst. Evol. Microbiol.">
        <title>The Global Catalogue of Microorganisms (GCM) 10K type strain sequencing project: providing services to taxonomists for standard genome sequencing and annotation.</title>
        <authorList>
            <consortium name="The Broad Institute Genomics Platform"/>
            <consortium name="The Broad Institute Genome Sequencing Center for Infectious Disease"/>
            <person name="Wu L."/>
            <person name="Ma J."/>
        </authorList>
    </citation>
    <scope>NUCLEOTIDE SEQUENCE [LARGE SCALE GENOMIC DNA]</scope>
    <source>
        <strain evidence="1 2">JCM 10696</strain>
    </source>
</reference>
<evidence type="ECO:0000313" key="1">
    <source>
        <dbReference type="EMBL" id="GAA0970566.1"/>
    </source>
</evidence>
<gene>
    <name evidence="1" type="ORF">GCM10009550_78430</name>
</gene>
<evidence type="ECO:0008006" key="3">
    <source>
        <dbReference type="Google" id="ProtNLM"/>
    </source>
</evidence>
<accession>A0ABN1S2Z7</accession>
<dbReference type="SUPFAM" id="SSF52540">
    <property type="entry name" value="P-loop containing nucleoside triphosphate hydrolases"/>
    <property type="match status" value="1"/>
</dbReference>